<dbReference type="InterPro" id="IPR050366">
    <property type="entry name" value="BP-dependent_transpt_permease"/>
</dbReference>
<dbReference type="PROSITE" id="PS50928">
    <property type="entry name" value="ABC_TM1"/>
    <property type="match status" value="1"/>
</dbReference>
<feature type="transmembrane region" description="Helical" evidence="7">
    <location>
        <begin position="274"/>
        <end position="294"/>
    </location>
</feature>
<comment type="similarity">
    <text evidence="7">Belongs to the binding-protein-dependent transport system permease family.</text>
</comment>
<evidence type="ECO:0000256" key="7">
    <source>
        <dbReference type="RuleBase" id="RU363032"/>
    </source>
</evidence>
<feature type="transmembrane region" description="Helical" evidence="7">
    <location>
        <begin position="140"/>
        <end position="159"/>
    </location>
</feature>
<evidence type="ECO:0000313" key="10">
    <source>
        <dbReference type="Proteomes" id="UP000019141"/>
    </source>
</evidence>
<dbReference type="HOGENOM" id="CLU_028518_1_1_7"/>
<evidence type="ECO:0000256" key="4">
    <source>
        <dbReference type="ARBA" id="ARBA00022692"/>
    </source>
</evidence>
<dbReference type="Proteomes" id="UP000019141">
    <property type="component" value="Unassembled WGS sequence"/>
</dbReference>
<protein>
    <recommendedName>
        <fullName evidence="8">ABC transmembrane type-1 domain-containing protein</fullName>
    </recommendedName>
</protein>
<feature type="transmembrane region" description="Helical" evidence="7">
    <location>
        <begin position="40"/>
        <end position="61"/>
    </location>
</feature>
<feature type="transmembrane region" description="Helical" evidence="7">
    <location>
        <begin position="165"/>
        <end position="187"/>
    </location>
</feature>
<dbReference type="InterPro" id="IPR000515">
    <property type="entry name" value="MetI-like"/>
</dbReference>
<proteinExistence type="inferred from homology"/>
<keyword evidence="3" id="KW-1003">Cell membrane</keyword>
<keyword evidence="6 7" id="KW-0472">Membrane</keyword>
<dbReference type="Pfam" id="PF00528">
    <property type="entry name" value="BPD_transp_1"/>
    <property type="match status" value="1"/>
</dbReference>
<feature type="transmembrane region" description="Helical" evidence="7">
    <location>
        <begin position="102"/>
        <end position="128"/>
    </location>
</feature>
<dbReference type="Pfam" id="PF12911">
    <property type="entry name" value="OppC_N"/>
    <property type="match status" value="1"/>
</dbReference>
<reference evidence="9 10" key="1">
    <citation type="journal article" date="2014" name="Nature">
        <title>An environmental bacterial taxon with a large and distinct metabolic repertoire.</title>
        <authorList>
            <person name="Wilson M.C."/>
            <person name="Mori T."/>
            <person name="Ruckert C."/>
            <person name="Uria A.R."/>
            <person name="Helf M.J."/>
            <person name="Takada K."/>
            <person name="Gernert C."/>
            <person name="Steffens U.A."/>
            <person name="Heycke N."/>
            <person name="Schmitt S."/>
            <person name="Rinke C."/>
            <person name="Helfrich E.J."/>
            <person name="Brachmann A.O."/>
            <person name="Gurgui C."/>
            <person name="Wakimoto T."/>
            <person name="Kracht M."/>
            <person name="Crusemann M."/>
            <person name="Hentschel U."/>
            <person name="Abe I."/>
            <person name="Matsunaga S."/>
            <person name="Kalinowski J."/>
            <person name="Takeyama H."/>
            <person name="Piel J."/>
        </authorList>
    </citation>
    <scope>NUCLEOTIDE SEQUENCE [LARGE SCALE GENOMIC DNA]</scope>
    <source>
        <strain evidence="10">TSY1</strain>
    </source>
</reference>
<evidence type="ECO:0000259" key="8">
    <source>
        <dbReference type="PROSITE" id="PS50928"/>
    </source>
</evidence>
<dbReference type="SUPFAM" id="SSF161098">
    <property type="entry name" value="MetI-like"/>
    <property type="match status" value="1"/>
</dbReference>
<organism evidence="9 10">
    <name type="scientific">Entotheonella factor</name>
    <dbReference type="NCBI Taxonomy" id="1429438"/>
    <lineage>
        <taxon>Bacteria</taxon>
        <taxon>Pseudomonadati</taxon>
        <taxon>Nitrospinota/Tectimicrobiota group</taxon>
        <taxon>Candidatus Tectimicrobiota</taxon>
        <taxon>Candidatus Entotheonellia</taxon>
        <taxon>Candidatus Entotheonellales</taxon>
        <taxon>Candidatus Entotheonellaceae</taxon>
        <taxon>Candidatus Entotheonella</taxon>
    </lineage>
</organism>
<gene>
    <name evidence="9" type="ORF">ETSY1_24240</name>
</gene>
<dbReference type="EMBL" id="AZHW01000714">
    <property type="protein sequence ID" value="ETW97039.1"/>
    <property type="molecule type" value="Genomic_DNA"/>
</dbReference>
<keyword evidence="2 7" id="KW-0813">Transport</keyword>
<keyword evidence="10" id="KW-1185">Reference proteome</keyword>
<dbReference type="AlphaFoldDB" id="W4LGL2"/>
<evidence type="ECO:0000256" key="1">
    <source>
        <dbReference type="ARBA" id="ARBA00004651"/>
    </source>
</evidence>
<dbReference type="GO" id="GO:0055085">
    <property type="term" value="P:transmembrane transport"/>
    <property type="evidence" value="ECO:0007669"/>
    <property type="project" value="InterPro"/>
</dbReference>
<feature type="domain" description="ABC transmembrane type-1" evidence="8">
    <location>
        <begin position="100"/>
        <end position="294"/>
    </location>
</feature>
<dbReference type="InterPro" id="IPR025966">
    <property type="entry name" value="OppC_N"/>
</dbReference>
<dbReference type="Gene3D" id="1.10.3720.10">
    <property type="entry name" value="MetI-like"/>
    <property type="match status" value="1"/>
</dbReference>
<accession>W4LGL2</accession>
<dbReference type="PATRIC" id="fig|1429438.4.peg.4649"/>
<evidence type="ECO:0000256" key="2">
    <source>
        <dbReference type="ARBA" id="ARBA00022448"/>
    </source>
</evidence>
<keyword evidence="4 7" id="KW-0812">Transmembrane</keyword>
<evidence type="ECO:0000256" key="6">
    <source>
        <dbReference type="ARBA" id="ARBA00023136"/>
    </source>
</evidence>
<comment type="caution">
    <text evidence="9">The sequence shown here is derived from an EMBL/GenBank/DDBJ whole genome shotgun (WGS) entry which is preliminary data.</text>
</comment>
<sequence length="306" mass="32953">MKSLFSSSMAVAVAPPLEKPARSETMWAQTSRRLRKSNTAVFGLVVVVFLVLVAIFADVIAPYSPTANNPNATFEAPSAKYLLGTDQLGRDMMSRIVHGSRVSLTIGLSSVVLAIFVGVPLGVIAGFYGGKFDTLIMRAMDVILSFPVILLAIIIMVMFTPTDGFWGIVKVTGAVAIVRVPIYARLVRGSVLSIKEKEYIEACRALGQRDPLVLLRHILPNCLAPIIVAGTLSVATAIIVEASLSFLGVGVQPPTPSWGWDLKANVAWIQESPWLALCPGFAIFITVLSFNLFGDGLRDALDPRLK</sequence>
<dbReference type="GO" id="GO:0005886">
    <property type="term" value="C:plasma membrane"/>
    <property type="evidence" value="ECO:0007669"/>
    <property type="project" value="UniProtKB-SubCell"/>
</dbReference>
<evidence type="ECO:0000256" key="3">
    <source>
        <dbReference type="ARBA" id="ARBA00022475"/>
    </source>
</evidence>
<evidence type="ECO:0000256" key="5">
    <source>
        <dbReference type="ARBA" id="ARBA00022989"/>
    </source>
</evidence>
<name>W4LGL2_ENTF1</name>
<feature type="transmembrane region" description="Helical" evidence="7">
    <location>
        <begin position="218"/>
        <end position="240"/>
    </location>
</feature>
<dbReference type="PANTHER" id="PTHR43386">
    <property type="entry name" value="OLIGOPEPTIDE TRANSPORT SYSTEM PERMEASE PROTEIN APPC"/>
    <property type="match status" value="1"/>
</dbReference>
<evidence type="ECO:0000313" key="9">
    <source>
        <dbReference type="EMBL" id="ETW97039.1"/>
    </source>
</evidence>
<dbReference type="PANTHER" id="PTHR43386:SF1">
    <property type="entry name" value="D,D-DIPEPTIDE TRANSPORT SYSTEM PERMEASE PROTEIN DDPC-RELATED"/>
    <property type="match status" value="1"/>
</dbReference>
<comment type="subcellular location">
    <subcellularLocation>
        <location evidence="1 7">Cell membrane</location>
        <topology evidence="1 7">Multi-pass membrane protein</topology>
    </subcellularLocation>
</comment>
<dbReference type="InterPro" id="IPR035906">
    <property type="entry name" value="MetI-like_sf"/>
</dbReference>
<keyword evidence="5 7" id="KW-1133">Transmembrane helix</keyword>
<dbReference type="CDD" id="cd06261">
    <property type="entry name" value="TM_PBP2"/>
    <property type="match status" value="1"/>
</dbReference>